<organism evidence="3 4">
    <name type="scientific">Paramecium octaurelia</name>
    <dbReference type="NCBI Taxonomy" id="43137"/>
    <lineage>
        <taxon>Eukaryota</taxon>
        <taxon>Sar</taxon>
        <taxon>Alveolata</taxon>
        <taxon>Ciliophora</taxon>
        <taxon>Intramacronucleata</taxon>
        <taxon>Oligohymenophorea</taxon>
        <taxon>Peniculida</taxon>
        <taxon>Parameciidae</taxon>
        <taxon>Paramecium</taxon>
    </lineage>
</organism>
<dbReference type="OMA" id="WEGKKGM"/>
<sequence length="96" mass="10933">MSTVQERFDLVQKFIKSGNTGGKELDNSQKLQLYALFKQISEGPCKGSAPSKLKVVERAKYDAWKKLGSISKEKAQEQYIKVIEGVWPKWNEKAKL</sequence>
<name>A0A8S1RY97_PAROT</name>
<comment type="caution">
    <text evidence="3">The sequence shown here is derived from an EMBL/GenBank/DDBJ whole genome shotgun (WGS) entry which is preliminary data.</text>
</comment>
<evidence type="ECO:0000313" key="3">
    <source>
        <dbReference type="EMBL" id="CAD8131739.1"/>
    </source>
</evidence>
<dbReference type="GO" id="GO:0000062">
    <property type="term" value="F:fatty-acyl-CoA binding"/>
    <property type="evidence" value="ECO:0007669"/>
    <property type="project" value="InterPro"/>
</dbReference>
<protein>
    <recommendedName>
        <fullName evidence="1">ACB domain-containing protein</fullName>
    </recommendedName>
</protein>
<dbReference type="EMBL" id="CAJJDP010000001">
    <property type="protein sequence ID" value="CAD8131739.1"/>
    <property type="molecule type" value="Genomic_DNA"/>
</dbReference>
<keyword evidence="4" id="KW-1185">Reference proteome</keyword>
<accession>A0A8S1RY97</accession>
<dbReference type="PANTHER" id="PTHR23310">
    <property type="entry name" value="ACYL-COA-BINDING PROTEIN, ACBP"/>
    <property type="match status" value="1"/>
</dbReference>
<dbReference type="Pfam" id="PF00887">
    <property type="entry name" value="ACBP"/>
    <property type="match status" value="1"/>
</dbReference>
<gene>
    <name evidence="2" type="ORF">POCTA_138.1.T0030077</name>
    <name evidence="3" type="ORF">POCTA_138.1.T0030078</name>
</gene>
<dbReference type="GO" id="GO:0005737">
    <property type="term" value="C:cytoplasm"/>
    <property type="evidence" value="ECO:0007669"/>
    <property type="project" value="TreeGrafter"/>
</dbReference>
<dbReference type="PANTHER" id="PTHR23310:SF77">
    <property type="entry name" value="LD25952P"/>
    <property type="match status" value="1"/>
</dbReference>
<dbReference type="GO" id="GO:0006631">
    <property type="term" value="P:fatty acid metabolic process"/>
    <property type="evidence" value="ECO:0007669"/>
    <property type="project" value="TreeGrafter"/>
</dbReference>
<dbReference type="Proteomes" id="UP000683925">
    <property type="component" value="Unassembled WGS sequence"/>
</dbReference>
<dbReference type="InterPro" id="IPR000582">
    <property type="entry name" value="Acyl-CoA-binding_protein"/>
</dbReference>
<dbReference type="OrthoDB" id="346910at2759"/>
<evidence type="ECO:0000313" key="2">
    <source>
        <dbReference type="EMBL" id="CAD8131737.1"/>
    </source>
</evidence>
<reference evidence="3" key="1">
    <citation type="submission" date="2021-01" db="EMBL/GenBank/DDBJ databases">
        <authorList>
            <consortium name="Genoscope - CEA"/>
            <person name="William W."/>
        </authorList>
    </citation>
    <scope>NUCLEOTIDE SEQUENCE</scope>
</reference>
<dbReference type="AlphaFoldDB" id="A0A8S1RY97"/>
<dbReference type="PROSITE" id="PS51228">
    <property type="entry name" value="ACB_2"/>
    <property type="match status" value="1"/>
</dbReference>
<feature type="domain" description="ACB" evidence="1">
    <location>
        <begin position="4"/>
        <end position="92"/>
    </location>
</feature>
<proteinExistence type="predicted"/>
<dbReference type="EMBL" id="CAJJDP010000001">
    <property type="protein sequence ID" value="CAD8131737.1"/>
    <property type="molecule type" value="Genomic_DNA"/>
</dbReference>
<evidence type="ECO:0000313" key="4">
    <source>
        <dbReference type="Proteomes" id="UP000683925"/>
    </source>
</evidence>
<evidence type="ECO:0000259" key="1">
    <source>
        <dbReference type="PROSITE" id="PS51228"/>
    </source>
</evidence>